<dbReference type="SUPFAM" id="SSF50475">
    <property type="entry name" value="FMN-binding split barrel"/>
    <property type="match status" value="1"/>
</dbReference>
<evidence type="ECO:0008006" key="3">
    <source>
        <dbReference type="Google" id="ProtNLM"/>
    </source>
</evidence>
<organism evidence="1 2">
    <name type="scientific">Aquipuribacter hungaricus</name>
    <dbReference type="NCBI Taxonomy" id="545624"/>
    <lineage>
        <taxon>Bacteria</taxon>
        <taxon>Bacillati</taxon>
        <taxon>Actinomycetota</taxon>
        <taxon>Actinomycetes</taxon>
        <taxon>Micrococcales</taxon>
        <taxon>Intrasporangiaceae</taxon>
        <taxon>Aquipuribacter</taxon>
    </lineage>
</organism>
<protein>
    <recommendedName>
        <fullName evidence="3">DUF2470 domain-containing protein</fullName>
    </recommendedName>
</protein>
<dbReference type="Proteomes" id="UP001595685">
    <property type="component" value="Unassembled WGS sequence"/>
</dbReference>
<evidence type="ECO:0000313" key="2">
    <source>
        <dbReference type="Proteomes" id="UP001595685"/>
    </source>
</evidence>
<proteinExistence type="predicted"/>
<gene>
    <name evidence="1" type="ORF">ACFOLH_17385</name>
</gene>
<reference evidence="2" key="1">
    <citation type="journal article" date="2019" name="Int. J. Syst. Evol. Microbiol.">
        <title>The Global Catalogue of Microorganisms (GCM) 10K type strain sequencing project: providing services to taxonomists for standard genome sequencing and annotation.</title>
        <authorList>
            <consortium name="The Broad Institute Genomics Platform"/>
            <consortium name="The Broad Institute Genome Sequencing Center for Infectious Disease"/>
            <person name="Wu L."/>
            <person name="Ma J."/>
        </authorList>
    </citation>
    <scope>NUCLEOTIDE SEQUENCE [LARGE SCALE GENOMIC DNA]</scope>
    <source>
        <strain evidence="2">NCAIM B.02333</strain>
    </source>
</reference>
<dbReference type="InterPro" id="IPR037119">
    <property type="entry name" value="Haem_oxidase_HugZ-like_sf"/>
</dbReference>
<evidence type="ECO:0000313" key="1">
    <source>
        <dbReference type="EMBL" id="MFC3690123.1"/>
    </source>
</evidence>
<comment type="caution">
    <text evidence="1">The sequence shown here is derived from an EMBL/GenBank/DDBJ whole genome shotgun (WGS) entry which is preliminary data.</text>
</comment>
<dbReference type="EMBL" id="JBHRWW010000016">
    <property type="protein sequence ID" value="MFC3690123.1"/>
    <property type="molecule type" value="Genomic_DNA"/>
</dbReference>
<sequence length="222" mass="23580">MMLVRDLLSRARSVVDAVGSLDVAWDDGTCRLDTGVTALADGSLLLGLDEGSRLAARVERADDEGQDVGVCLGLTDLAPVAVRDRVRGRLALAGWLEVRRAGAGPVCRLEPVELVWRDAGGPAVPLDPDGYRDAVVDPLAEHEADLLLAVARDRRMLAFLGARAGFAGAGRGHPVRPLRVDRHGLDLRLDRPGDPVDVRLPFDLDATGPGLAWAGLEALARP</sequence>
<dbReference type="Gene3D" id="3.20.180.10">
    <property type="entry name" value="PNP-oxidase-like"/>
    <property type="match status" value="1"/>
</dbReference>
<accession>A0ABV7WJR9</accession>
<name>A0ABV7WJR9_9MICO</name>
<dbReference type="RefSeq" id="WP_340294518.1">
    <property type="nucleotide sequence ID" value="NZ_JBBEOI010000164.1"/>
</dbReference>
<keyword evidence="2" id="KW-1185">Reference proteome</keyword>